<dbReference type="OrthoDB" id="9157388at2"/>
<sequence>MDDLFERLTSSIDLSKTKIYPPPPRIVLCGGKHDVTNGEQRVSVRDALYRSAEIKGKGYYEHILLPENIFKFYQSSGYTDLLRFERDLAELSTLTIVIPEGPGSIAELGAFSVLNEINKKLVVVVHEDHVEAGSLRFPPKFGPPVKVESASLNR</sequence>
<dbReference type="EMBL" id="LT907975">
    <property type="protein sequence ID" value="SOB56988.1"/>
    <property type="molecule type" value="Genomic_DNA"/>
</dbReference>
<gene>
    <name evidence="1" type="ORF">DPRO_0110</name>
</gene>
<evidence type="ECO:0000313" key="1">
    <source>
        <dbReference type="EMBL" id="SOB56988.1"/>
    </source>
</evidence>
<protein>
    <submittedName>
        <fullName evidence="1">Uncharacterized protein</fullName>
    </submittedName>
</protein>
<accession>A0A2C8F595</accession>
<name>A0A2C8F595_9BACT</name>
<proteinExistence type="predicted"/>
<dbReference type="KEGG" id="pprf:DPRO_0110"/>
<dbReference type="Proteomes" id="UP000219215">
    <property type="component" value="Chromosome DPRO"/>
</dbReference>
<reference evidence="2" key="1">
    <citation type="submission" date="2017-09" db="EMBL/GenBank/DDBJ databases">
        <authorList>
            <person name="Regsiter A."/>
            <person name="William W."/>
        </authorList>
    </citation>
    <scope>NUCLEOTIDE SEQUENCE [LARGE SCALE GENOMIC DNA]</scope>
    <source>
        <strain evidence="2">500-1</strain>
    </source>
</reference>
<dbReference type="NCBIfam" id="NF038232">
    <property type="entry name" value="STM3845_fam"/>
    <property type="match status" value="1"/>
</dbReference>
<organism evidence="1 2">
    <name type="scientific">Pseudodesulfovibrio profundus</name>
    <dbReference type="NCBI Taxonomy" id="57320"/>
    <lineage>
        <taxon>Bacteria</taxon>
        <taxon>Pseudomonadati</taxon>
        <taxon>Thermodesulfobacteriota</taxon>
        <taxon>Desulfovibrionia</taxon>
        <taxon>Desulfovibrionales</taxon>
        <taxon>Desulfovibrionaceae</taxon>
    </lineage>
</organism>
<dbReference type="AlphaFoldDB" id="A0A2C8F595"/>
<dbReference type="InterPro" id="IPR049725">
    <property type="entry name" value="STM3845-like"/>
</dbReference>
<dbReference type="RefSeq" id="WP_097010312.1">
    <property type="nucleotide sequence ID" value="NZ_LT907975.1"/>
</dbReference>
<keyword evidence="2" id="KW-1185">Reference proteome</keyword>
<evidence type="ECO:0000313" key="2">
    <source>
        <dbReference type="Proteomes" id="UP000219215"/>
    </source>
</evidence>